<evidence type="ECO:0000313" key="8">
    <source>
        <dbReference type="Proteomes" id="UP001601058"/>
    </source>
</evidence>
<dbReference type="PROSITE" id="PS51257">
    <property type="entry name" value="PROKAR_LIPOPROTEIN"/>
    <property type="match status" value="1"/>
</dbReference>
<comment type="caution">
    <text evidence="7">The sequence shown here is derived from an EMBL/GenBank/DDBJ whole genome shotgun (WGS) entry which is preliminary data.</text>
</comment>
<evidence type="ECO:0000259" key="5">
    <source>
        <dbReference type="Pfam" id="PF01551"/>
    </source>
</evidence>
<name>A0ABW6K2T9_9BACI</name>
<evidence type="ECO:0000313" key="7">
    <source>
        <dbReference type="EMBL" id="MFE8698487.1"/>
    </source>
</evidence>
<dbReference type="Proteomes" id="UP001601058">
    <property type="component" value="Unassembled WGS sequence"/>
</dbReference>
<feature type="region of interest" description="Disordered" evidence="3">
    <location>
        <begin position="265"/>
        <end position="285"/>
    </location>
</feature>
<reference evidence="7 8" key="1">
    <citation type="submission" date="2024-08" db="EMBL/GenBank/DDBJ databases">
        <title>Two novel Cytobacillus novel species.</title>
        <authorList>
            <person name="Liu G."/>
        </authorList>
    </citation>
    <scope>NUCLEOTIDE SEQUENCE [LARGE SCALE GENOMIC DNA]</scope>
    <source>
        <strain evidence="7 8">FJAT-53684</strain>
    </source>
</reference>
<feature type="signal peptide" evidence="4">
    <location>
        <begin position="1"/>
        <end position="29"/>
    </location>
</feature>
<feature type="domain" description="Peptidoglycan hydrolase PcsB coiled-coil" evidence="6">
    <location>
        <begin position="109"/>
        <end position="183"/>
    </location>
</feature>
<dbReference type="InterPro" id="IPR016047">
    <property type="entry name" value="M23ase_b-sheet_dom"/>
</dbReference>
<organism evidence="7 8">
    <name type="scientific">Cytobacillus mangrovibacter</name>
    <dbReference type="NCBI Taxonomy" id="3299024"/>
    <lineage>
        <taxon>Bacteria</taxon>
        <taxon>Bacillati</taxon>
        <taxon>Bacillota</taxon>
        <taxon>Bacilli</taxon>
        <taxon>Bacillales</taxon>
        <taxon>Bacillaceae</taxon>
        <taxon>Cytobacillus</taxon>
    </lineage>
</organism>
<dbReference type="InterPro" id="IPR011055">
    <property type="entry name" value="Dup_hybrid_motif"/>
</dbReference>
<dbReference type="Gene3D" id="6.10.250.3150">
    <property type="match status" value="1"/>
</dbReference>
<proteinExistence type="predicted"/>
<sequence>MKRKILTLGIGLVLGCSSLLMPISSTAYAVTNKQLENKKKEIQEKRSNVQSEIDQKKDDLVQIGEEKSAVEKELDKLELAIADTKNKIQEKEAQIVDAKEEIKKLQQEIAVLKEQIKKRDELLKDRVRSIQENGGVINYLDVLLGAQSFGDFINRVSAVTSFMEADRDLLRMHQEDKALLDQKEVEAKNKLEELNNKLADLESMKKKHESQMLERSKLLKELEKEEQHMHDELLEFEDEAAILAAQDKAIKREIEAWNKKQRELEEQRKKQASQGNKVGSAPAITNGVFMNPATGRLTSHYGQRWGRLHSGIDIGKGGRTEAVPIVAAASGIVIKANFDRSYGNVVMITHVIDGQVMTTVYGHMEYLSVSNGQSVEKGQQLGVMGNTGNSTGPHLHFEIHHGPWNGSRSNSVNPLKYVNY</sequence>
<dbReference type="InterPro" id="IPR050570">
    <property type="entry name" value="Cell_wall_metabolism_enzyme"/>
</dbReference>
<dbReference type="Pfam" id="PF24568">
    <property type="entry name" value="CC_PcsB"/>
    <property type="match status" value="1"/>
</dbReference>
<keyword evidence="1 4" id="KW-0732">Signal</keyword>
<keyword evidence="8" id="KW-1185">Reference proteome</keyword>
<evidence type="ECO:0000256" key="1">
    <source>
        <dbReference type="ARBA" id="ARBA00022729"/>
    </source>
</evidence>
<dbReference type="PANTHER" id="PTHR21666">
    <property type="entry name" value="PEPTIDASE-RELATED"/>
    <property type="match status" value="1"/>
</dbReference>
<evidence type="ECO:0000256" key="3">
    <source>
        <dbReference type="SAM" id="MobiDB-lite"/>
    </source>
</evidence>
<dbReference type="EMBL" id="JBIACJ010000015">
    <property type="protein sequence ID" value="MFE8698487.1"/>
    <property type="molecule type" value="Genomic_DNA"/>
</dbReference>
<feature type="domain" description="M23ase beta-sheet core" evidence="5">
    <location>
        <begin position="308"/>
        <end position="405"/>
    </location>
</feature>
<dbReference type="InterPro" id="IPR057309">
    <property type="entry name" value="PcsB_CC"/>
</dbReference>
<dbReference type="RefSeq" id="WP_389222927.1">
    <property type="nucleotide sequence ID" value="NZ_JBIACJ010000015.1"/>
</dbReference>
<accession>A0ABW6K2T9</accession>
<dbReference type="CDD" id="cd12797">
    <property type="entry name" value="M23_peptidase"/>
    <property type="match status" value="1"/>
</dbReference>
<gene>
    <name evidence="7" type="ORF">ACFYKT_19505</name>
</gene>
<evidence type="ECO:0000256" key="2">
    <source>
        <dbReference type="SAM" id="Coils"/>
    </source>
</evidence>
<dbReference type="Gene3D" id="2.70.70.10">
    <property type="entry name" value="Glucose Permease (Domain IIA)"/>
    <property type="match status" value="1"/>
</dbReference>
<dbReference type="GO" id="GO:0016787">
    <property type="term" value="F:hydrolase activity"/>
    <property type="evidence" value="ECO:0007669"/>
    <property type="project" value="UniProtKB-KW"/>
</dbReference>
<keyword evidence="2" id="KW-0175">Coiled coil</keyword>
<keyword evidence="7" id="KW-0378">Hydrolase</keyword>
<dbReference type="PANTHER" id="PTHR21666:SF270">
    <property type="entry name" value="MUREIN HYDROLASE ACTIVATOR ENVC"/>
    <property type="match status" value="1"/>
</dbReference>
<evidence type="ECO:0000259" key="6">
    <source>
        <dbReference type="Pfam" id="PF24568"/>
    </source>
</evidence>
<feature type="coiled-coil region" evidence="2">
    <location>
        <begin position="28"/>
        <end position="133"/>
    </location>
</feature>
<dbReference type="Pfam" id="PF01551">
    <property type="entry name" value="Peptidase_M23"/>
    <property type="match status" value="1"/>
</dbReference>
<feature type="chain" id="PRO_5045576974" evidence="4">
    <location>
        <begin position="30"/>
        <end position="420"/>
    </location>
</feature>
<evidence type="ECO:0000256" key="4">
    <source>
        <dbReference type="SAM" id="SignalP"/>
    </source>
</evidence>
<dbReference type="SUPFAM" id="SSF51261">
    <property type="entry name" value="Duplicated hybrid motif"/>
    <property type="match status" value="1"/>
</dbReference>
<protein>
    <submittedName>
        <fullName evidence="7">Murein hydrolase activator EnvC family protein</fullName>
    </submittedName>
</protein>